<accession>A0A2M4B736</accession>
<dbReference type="AlphaFoldDB" id="A0A2M4B736"/>
<organism evidence="2">
    <name type="scientific">Anopheles triannulatus</name>
    <dbReference type="NCBI Taxonomy" id="58253"/>
    <lineage>
        <taxon>Eukaryota</taxon>
        <taxon>Metazoa</taxon>
        <taxon>Ecdysozoa</taxon>
        <taxon>Arthropoda</taxon>
        <taxon>Hexapoda</taxon>
        <taxon>Insecta</taxon>
        <taxon>Pterygota</taxon>
        <taxon>Neoptera</taxon>
        <taxon>Endopterygota</taxon>
        <taxon>Diptera</taxon>
        <taxon>Nematocera</taxon>
        <taxon>Culicoidea</taxon>
        <taxon>Culicidae</taxon>
        <taxon>Anophelinae</taxon>
        <taxon>Anopheles</taxon>
    </lineage>
</organism>
<feature type="signal peptide" evidence="1">
    <location>
        <begin position="1"/>
        <end position="17"/>
    </location>
</feature>
<dbReference type="EMBL" id="GGFK01015534">
    <property type="protein sequence ID" value="MBW48855.1"/>
    <property type="molecule type" value="Transcribed_RNA"/>
</dbReference>
<feature type="chain" id="PRO_5014695146" evidence="1">
    <location>
        <begin position="18"/>
        <end position="66"/>
    </location>
</feature>
<keyword evidence="1" id="KW-0732">Signal</keyword>
<reference evidence="2" key="1">
    <citation type="submission" date="2018-01" db="EMBL/GenBank/DDBJ databases">
        <title>An insight into the sialome of Amazonian anophelines.</title>
        <authorList>
            <person name="Ribeiro J.M."/>
            <person name="Scarpassa V."/>
            <person name="Calvo E."/>
        </authorList>
    </citation>
    <scope>NUCLEOTIDE SEQUENCE</scope>
    <source>
        <tissue evidence="2">Salivary glands</tissue>
    </source>
</reference>
<protein>
    <submittedName>
        <fullName evidence="2">Putative secreted protein</fullName>
    </submittedName>
</protein>
<evidence type="ECO:0000313" key="2">
    <source>
        <dbReference type="EMBL" id="MBW48855.1"/>
    </source>
</evidence>
<proteinExistence type="predicted"/>
<name>A0A2M4B736_9DIPT</name>
<evidence type="ECO:0000256" key="1">
    <source>
        <dbReference type="SAM" id="SignalP"/>
    </source>
</evidence>
<sequence>MLVLLLLLCRAGSRSKGTEIPVGRRSVARRYGCAALLLLLRRWWCRSRRNRHISAAHPICVEIRKL</sequence>